<dbReference type="Proteomes" id="UP000682713">
    <property type="component" value="Unassembled WGS sequence"/>
</dbReference>
<keyword evidence="2" id="KW-1185">Reference proteome</keyword>
<reference evidence="1 2" key="1">
    <citation type="submission" date="2021-05" db="EMBL/GenBank/DDBJ databases">
        <title>Novel Bacillus species.</title>
        <authorList>
            <person name="Liu G."/>
        </authorList>
    </citation>
    <scope>NUCLEOTIDE SEQUENCE [LARGE SCALE GENOMIC DNA]</scope>
    <source>
        <strain evidence="1 2">FJAT-49732</strain>
    </source>
</reference>
<dbReference type="EMBL" id="JAGYPJ010000001">
    <property type="protein sequence ID" value="MBS4200037.1"/>
    <property type="molecule type" value="Genomic_DNA"/>
</dbReference>
<gene>
    <name evidence="1" type="ORF">KHA93_10255</name>
</gene>
<evidence type="ECO:0000313" key="2">
    <source>
        <dbReference type="Proteomes" id="UP000682713"/>
    </source>
</evidence>
<proteinExistence type="predicted"/>
<protein>
    <submittedName>
        <fullName evidence="1">Uncharacterized protein</fullName>
    </submittedName>
</protein>
<evidence type="ECO:0000313" key="1">
    <source>
        <dbReference type="EMBL" id="MBS4200037.1"/>
    </source>
</evidence>
<dbReference type="PROSITE" id="PS51257">
    <property type="entry name" value="PROKAR_LIPOPROTEIN"/>
    <property type="match status" value="1"/>
</dbReference>
<sequence length="141" mass="16460">MKKIVIVSLYIMMLLSGCRTSDPNMVDLEEVLSAFKEQNLLLEVTKVPTKNIFGMKLNRVRPDSYKLDDKLLLIYMYTSIKEREKALQDFRNKTATFNLVSFTYYEVKNVLIFYVHGLDLSKKVAIDEKIQKVVGELNEQR</sequence>
<name>A0A942TNM8_9BACI</name>
<comment type="caution">
    <text evidence="1">The sequence shown here is derived from an EMBL/GenBank/DDBJ whole genome shotgun (WGS) entry which is preliminary data.</text>
</comment>
<organism evidence="1 2">
    <name type="scientific">Lederbergia citrisecunda</name>
    <dbReference type="NCBI Taxonomy" id="2833583"/>
    <lineage>
        <taxon>Bacteria</taxon>
        <taxon>Bacillati</taxon>
        <taxon>Bacillota</taxon>
        <taxon>Bacilli</taxon>
        <taxon>Bacillales</taxon>
        <taxon>Bacillaceae</taxon>
        <taxon>Lederbergia</taxon>
    </lineage>
</organism>
<dbReference type="RefSeq" id="WP_213110658.1">
    <property type="nucleotide sequence ID" value="NZ_JAGYPJ010000001.1"/>
</dbReference>
<accession>A0A942TNM8</accession>
<dbReference type="AlphaFoldDB" id="A0A942TNM8"/>